<comment type="caution">
    <text evidence="2">The sequence shown here is derived from an EMBL/GenBank/DDBJ whole genome shotgun (WGS) entry which is preliminary data.</text>
</comment>
<name>A0A8I3A091_VERLO</name>
<proteinExistence type="predicted"/>
<dbReference type="OrthoDB" id="3266505at2759"/>
<organism evidence="2 3">
    <name type="scientific">Verticillium longisporum</name>
    <name type="common">Verticillium dahliae var. longisporum</name>
    <dbReference type="NCBI Taxonomy" id="100787"/>
    <lineage>
        <taxon>Eukaryota</taxon>
        <taxon>Fungi</taxon>
        <taxon>Dikarya</taxon>
        <taxon>Ascomycota</taxon>
        <taxon>Pezizomycotina</taxon>
        <taxon>Sordariomycetes</taxon>
        <taxon>Hypocreomycetidae</taxon>
        <taxon>Glomerellales</taxon>
        <taxon>Plectosphaerellaceae</taxon>
        <taxon>Verticillium</taxon>
    </lineage>
</organism>
<feature type="compositionally biased region" description="Basic and acidic residues" evidence="1">
    <location>
        <begin position="1"/>
        <end position="11"/>
    </location>
</feature>
<feature type="region of interest" description="Disordered" evidence="1">
    <location>
        <begin position="87"/>
        <end position="237"/>
    </location>
</feature>
<feature type="region of interest" description="Disordered" evidence="1">
    <location>
        <begin position="1"/>
        <end position="20"/>
    </location>
</feature>
<dbReference type="Proteomes" id="UP000689129">
    <property type="component" value="Unassembled WGS sequence"/>
</dbReference>
<protein>
    <submittedName>
        <fullName evidence="2">Uncharacterized protein</fullName>
    </submittedName>
</protein>
<gene>
    <name evidence="2" type="ORF">HYQ45_000846</name>
</gene>
<feature type="compositionally biased region" description="Polar residues" evidence="1">
    <location>
        <begin position="102"/>
        <end position="112"/>
    </location>
</feature>
<sequence length="334" mass="36283">MARWSNEIHDALEDEDGDGEQPGAIWISSFILIYAASERQLPLSSALRHVEAGKDMLRHIAARETAWPEYCLSAIDELTAAVREVTIPNPVPGNAPPGARHPTSQQQSRGQGNSTGRSRRSDSTSIARPASAHPRRSTGFSPTLATSSGMPDDPSTSATNTRENGADNLFFGERNHDSRPLRNDHGEPLQWRQPAGSTTSPLNPDAWQMRAPQQEPGGPGRTTTSGLGGEQMSATVAGGPFALPQQDLLPGEGQESMLWYDQLFANSLGAIDYPCLDLDAYFYRIETATVTLEYISRVGSQGKRRGFTSMSRPTQRQAAGLRIAATIFTRNQHS</sequence>
<feature type="compositionally biased region" description="Basic and acidic residues" evidence="1">
    <location>
        <begin position="173"/>
        <end position="187"/>
    </location>
</feature>
<evidence type="ECO:0000313" key="3">
    <source>
        <dbReference type="Proteomes" id="UP000689129"/>
    </source>
</evidence>
<evidence type="ECO:0000256" key="1">
    <source>
        <dbReference type="SAM" id="MobiDB-lite"/>
    </source>
</evidence>
<accession>A0A8I3A091</accession>
<dbReference type="AlphaFoldDB" id="A0A8I3A091"/>
<dbReference type="EMBL" id="JAEMWZ010000013">
    <property type="protein sequence ID" value="KAG7142753.1"/>
    <property type="molecule type" value="Genomic_DNA"/>
</dbReference>
<evidence type="ECO:0000313" key="2">
    <source>
        <dbReference type="EMBL" id="KAG7142753.1"/>
    </source>
</evidence>
<feature type="compositionally biased region" description="Polar residues" evidence="1">
    <location>
        <begin position="138"/>
        <end position="163"/>
    </location>
</feature>
<reference evidence="2" key="1">
    <citation type="journal article" date="2021" name="Mol. Plant Pathol.">
        <title>A 20-kb lineage-specific genomic region tames virulence in pathogenic amphidiploid Verticillium longisporum.</title>
        <authorList>
            <person name="Harting R."/>
            <person name="Starke J."/>
            <person name="Kusch H."/>
            <person name="Poggeler S."/>
            <person name="Maurus I."/>
            <person name="Schluter R."/>
            <person name="Landesfeind M."/>
            <person name="Bulla I."/>
            <person name="Nowrousian M."/>
            <person name="de Jonge R."/>
            <person name="Stahlhut G."/>
            <person name="Hoff K.J."/>
            <person name="Asshauer K.P."/>
            <person name="Thurmer A."/>
            <person name="Stanke M."/>
            <person name="Daniel R."/>
            <person name="Morgenstern B."/>
            <person name="Thomma B.P.H.J."/>
            <person name="Kronstad J.W."/>
            <person name="Braus-Stromeyer S.A."/>
            <person name="Braus G.H."/>
        </authorList>
    </citation>
    <scope>NUCLEOTIDE SEQUENCE</scope>
    <source>
        <strain evidence="2">Vl32</strain>
    </source>
</reference>